<reference evidence="1" key="1">
    <citation type="submission" date="2021-09" db="EMBL/GenBank/DDBJ databases">
        <title>The genome of Mauremys mutica provides insights into the evolution of semi-aquatic lifestyle.</title>
        <authorList>
            <person name="Gong S."/>
            <person name="Gao Y."/>
        </authorList>
    </citation>
    <scope>NUCLEOTIDE SEQUENCE</scope>
    <source>
        <strain evidence="1">MM-2020</strain>
        <tissue evidence="1">Muscle</tissue>
    </source>
</reference>
<dbReference type="AlphaFoldDB" id="A0A9D4APL8"/>
<sequence>MANLTSTLQQNSQSTARACRQLTGHILPCTFVTPHARLHLQCLQASLMSVYTPTNTFFP</sequence>
<gene>
    <name evidence="1" type="ORF">KIL84_023278</name>
</gene>
<keyword evidence="2" id="KW-1185">Reference proteome</keyword>
<protein>
    <submittedName>
        <fullName evidence="1">Uncharacterized protein</fullName>
    </submittedName>
</protein>
<accession>A0A9D4APL8</accession>
<feature type="non-terminal residue" evidence="1">
    <location>
        <position position="59"/>
    </location>
</feature>
<comment type="caution">
    <text evidence="1">The sequence shown here is derived from an EMBL/GenBank/DDBJ whole genome shotgun (WGS) entry which is preliminary data.</text>
</comment>
<organism evidence="1 2">
    <name type="scientific">Mauremys mutica</name>
    <name type="common">yellowpond turtle</name>
    <dbReference type="NCBI Taxonomy" id="74926"/>
    <lineage>
        <taxon>Eukaryota</taxon>
        <taxon>Metazoa</taxon>
        <taxon>Chordata</taxon>
        <taxon>Craniata</taxon>
        <taxon>Vertebrata</taxon>
        <taxon>Euteleostomi</taxon>
        <taxon>Archelosauria</taxon>
        <taxon>Testudinata</taxon>
        <taxon>Testudines</taxon>
        <taxon>Cryptodira</taxon>
        <taxon>Durocryptodira</taxon>
        <taxon>Testudinoidea</taxon>
        <taxon>Geoemydidae</taxon>
        <taxon>Geoemydinae</taxon>
        <taxon>Mauremys</taxon>
    </lineage>
</organism>
<name>A0A9D4APL8_9SAUR</name>
<dbReference type="EMBL" id="JAHDVG010000488">
    <property type="protein sequence ID" value="KAH1165719.1"/>
    <property type="molecule type" value="Genomic_DNA"/>
</dbReference>
<evidence type="ECO:0000313" key="1">
    <source>
        <dbReference type="EMBL" id="KAH1165719.1"/>
    </source>
</evidence>
<evidence type="ECO:0000313" key="2">
    <source>
        <dbReference type="Proteomes" id="UP000827986"/>
    </source>
</evidence>
<proteinExistence type="predicted"/>
<dbReference type="Proteomes" id="UP000827986">
    <property type="component" value="Unassembled WGS sequence"/>
</dbReference>